<keyword evidence="1" id="KW-1133">Transmembrane helix</keyword>
<dbReference type="Proteomes" id="UP001224087">
    <property type="component" value="Segment"/>
</dbReference>
<evidence type="ECO:0000256" key="1">
    <source>
        <dbReference type="SAM" id="Phobius"/>
    </source>
</evidence>
<accession>A0A6G8MXX0</accession>
<reference evidence="2" key="1">
    <citation type="submission" date="2019-12" db="EMBL/GenBank/DDBJ databases">
        <title>The DNA Methylation Landscape of Giant Viruses.</title>
        <authorList>
            <person name="Jeudy S."/>
            <person name="Rigou S."/>
            <person name="Alempic J.-M."/>
            <person name="Claverie J.-M."/>
            <person name="Abergel C."/>
            <person name="Legendre M."/>
        </authorList>
    </citation>
    <scope>NUCLEOTIDE SEQUENCE</scope>
    <source>
        <strain evidence="2">P4</strain>
    </source>
</reference>
<sequence>MLDYLFKFCLFGVGSVGALLGIGCASLIMKTAGAHPSSSIVYGIIGGTLGAMTSYSLVFVGGSMWLIAKILR</sequence>
<dbReference type="EMBL" id="MN873693">
    <property type="protein sequence ID" value="QIN54175.1"/>
    <property type="molecule type" value="Genomic_DNA"/>
</dbReference>
<organism evidence="2 3">
    <name type="scientific">Cedratvirus kamchatka</name>
    <dbReference type="NCBI Taxonomy" id="2716914"/>
    <lineage>
        <taxon>Viruses</taxon>
        <taxon>Pithoviruses</taxon>
        <taxon>Orthocedratvirinae</taxon>
        <taxon>Alphacedratvirus</taxon>
        <taxon>Alphacedratvirus rossiense</taxon>
    </lineage>
</organism>
<name>A0A6G8MXX0_9VIRU</name>
<keyword evidence="1 2" id="KW-0812">Transmembrane</keyword>
<proteinExistence type="predicted"/>
<dbReference type="PROSITE" id="PS51257">
    <property type="entry name" value="PROKAR_LIPOPROTEIN"/>
    <property type="match status" value="1"/>
</dbReference>
<feature type="transmembrane region" description="Helical" evidence="1">
    <location>
        <begin position="40"/>
        <end position="68"/>
    </location>
</feature>
<keyword evidence="1" id="KW-0472">Membrane</keyword>
<gene>
    <name evidence="2" type="primary">ck50</name>
</gene>
<evidence type="ECO:0000313" key="3">
    <source>
        <dbReference type="Proteomes" id="UP001224087"/>
    </source>
</evidence>
<keyword evidence="3" id="KW-1185">Reference proteome</keyword>
<feature type="transmembrane region" description="Helical" evidence="1">
    <location>
        <begin position="5"/>
        <end position="28"/>
    </location>
</feature>
<evidence type="ECO:0000313" key="2">
    <source>
        <dbReference type="EMBL" id="QIN54175.1"/>
    </source>
</evidence>
<protein>
    <submittedName>
        <fullName evidence="2">Transmembrane protein</fullName>
    </submittedName>
</protein>